<gene>
    <name evidence="2" type="primary">OSJNBa0025P13.16</name>
</gene>
<dbReference type="AlphaFoldDB" id="Q5JNH2"/>
<sequence length="180" mass="18807">MARQRLLSIHAPSTGFGSGICFLLHRPAPPPPATFRPSVNSSSATPPPPARSGGSRLHCGLSPPQIRRLSTAGPLLLRHPIAACQIRRLPPPPHGWAPLHRRSPPPPPPHRRLPDPAAAASTAPPTVGSGTSPPSVASSSATPPPHARSGGCRLHRTANHWIQRLSTAGCLLLHHPTAAC</sequence>
<proteinExistence type="predicted"/>
<accession>Q5JNH2</accession>
<reference evidence="2" key="1">
    <citation type="journal article" date="2002" name="Nature">
        <title>The genome sequence and structure of rice chromosome 1.</title>
        <authorList>
            <person name="Sasaki T."/>
            <person name="Matsumoto T."/>
            <person name="Yamamoto K."/>
            <person name="Sakata K."/>
            <person name="Baba T."/>
            <person name="Katayose Y."/>
            <person name="Wu J."/>
            <person name="Niimura Y."/>
            <person name="Cheng Z."/>
            <person name="Nagamura Y."/>
            <person name="Antonio B.A."/>
            <person name="Kanamori H."/>
            <person name="Hosokawa S."/>
            <person name="Masukawa M."/>
            <person name="Arikawa K."/>
            <person name="Chiden Y."/>
            <person name="Hayashi M."/>
            <person name="Okamoto M."/>
            <person name="Ando T."/>
            <person name="Aoki H."/>
            <person name="Arita K."/>
            <person name="Hamada M."/>
            <person name="Harada C."/>
            <person name="Hijishita S."/>
            <person name="Honda M."/>
            <person name="Ichikawa Y."/>
            <person name="Idonuma A."/>
            <person name="Iijima M."/>
            <person name="Ikeda M."/>
            <person name="Ikeno M."/>
            <person name="Itoh S."/>
            <person name="Itoh T."/>
            <person name="Itoh Y."/>
            <person name="Itoh Y."/>
            <person name="Iwabuchi A."/>
            <person name="Kamiya K."/>
            <person name="Karasawa W."/>
            <person name="Katagiri S."/>
            <person name="Kikuta A."/>
            <person name="Kobayashi N."/>
            <person name="Kono I."/>
            <person name="Machita K."/>
            <person name="Maehara T."/>
            <person name="Mizuno H."/>
            <person name="Mizubayashi T."/>
            <person name="Mukai Y."/>
            <person name="Nagasaki H."/>
            <person name="Nakashima M."/>
            <person name="Nakama Y."/>
            <person name="Nakamichi Y."/>
            <person name="Nakamura M."/>
            <person name="Namiki N."/>
            <person name="Negishi M."/>
            <person name="Ohta I."/>
            <person name="Ono N."/>
            <person name="Saji S."/>
            <person name="Sakai K."/>
            <person name="Shibata M."/>
            <person name="Shimokawa T."/>
            <person name="Shomura A."/>
            <person name="Song J."/>
            <person name="Takazaki Y."/>
            <person name="Terasawa K."/>
            <person name="Tsuji K."/>
            <person name="Waki K."/>
            <person name="Yamagata H."/>
            <person name="Yamane H."/>
            <person name="Yoshiki S."/>
            <person name="Yoshihara R."/>
            <person name="Yukawa K."/>
            <person name="Zhong H."/>
            <person name="Iwama H."/>
            <person name="Endo T."/>
            <person name="Ito H."/>
            <person name="Hahn J.H."/>
            <person name="Kim H.I."/>
            <person name="Eun M.Y."/>
            <person name="Yano M."/>
            <person name="Jiang J."/>
            <person name="Gojobori T."/>
        </authorList>
    </citation>
    <scope>NUCLEOTIDE SEQUENCE [LARGE SCALE GENOMIC DNA]</scope>
</reference>
<evidence type="ECO:0000256" key="1">
    <source>
        <dbReference type="SAM" id="MobiDB-lite"/>
    </source>
</evidence>
<dbReference type="Proteomes" id="UP000817658">
    <property type="component" value="Chromosome 1"/>
</dbReference>
<evidence type="ECO:0000313" key="2">
    <source>
        <dbReference type="EMBL" id="BAD86986.1"/>
    </source>
</evidence>
<name>Q5JNH2_ORYSJ</name>
<feature type="region of interest" description="Disordered" evidence="1">
    <location>
        <begin position="32"/>
        <end position="65"/>
    </location>
</feature>
<organism evidence="2">
    <name type="scientific">Oryza sativa subsp. japonica</name>
    <name type="common">Rice</name>
    <dbReference type="NCBI Taxonomy" id="39947"/>
    <lineage>
        <taxon>Eukaryota</taxon>
        <taxon>Viridiplantae</taxon>
        <taxon>Streptophyta</taxon>
        <taxon>Embryophyta</taxon>
        <taxon>Tracheophyta</taxon>
        <taxon>Spermatophyta</taxon>
        <taxon>Magnoliopsida</taxon>
        <taxon>Liliopsida</taxon>
        <taxon>Poales</taxon>
        <taxon>Poaceae</taxon>
        <taxon>BOP clade</taxon>
        <taxon>Oryzoideae</taxon>
        <taxon>Oryzeae</taxon>
        <taxon>Oryzinae</taxon>
        <taxon>Oryza</taxon>
        <taxon>Oryza sativa</taxon>
    </lineage>
</organism>
<dbReference type="EMBL" id="AP003140">
    <property type="protein sequence ID" value="BAD86986.1"/>
    <property type="molecule type" value="Genomic_DNA"/>
</dbReference>
<protein>
    <submittedName>
        <fullName evidence="2">Extensin-like</fullName>
    </submittedName>
</protein>
<feature type="compositionally biased region" description="Low complexity" evidence="1">
    <location>
        <begin position="115"/>
        <end position="141"/>
    </location>
</feature>
<feature type="region of interest" description="Disordered" evidence="1">
    <location>
        <begin position="83"/>
        <end position="152"/>
    </location>
</feature>